<name>A0A3M7P2A0_BRAPC</name>
<gene>
    <name evidence="2" type="ORF">BpHYR1_022353</name>
</gene>
<feature type="region of interest" description="Disordered" evidence="1">
    <location>
        <begin position="1"/>
        <end position="90"/>
    </location>
</feature>
<evidence type="ECO:0000256" key="1">
    <source>
        <dbReference type="SAM" id="MobiDB-lite"/>
    </source>
</evidence>
<dbReference type="AlphaFoldDB" id="A0A3M7P2A0"/>
<proteinExistence type="predicted"/>
<organism evidence="2 3">
    <name type="scientific">Brachionus plicatilis</name>
    <name type="common">Marine rotifer</name>
    <name type="synonym">Brachionus muelleri</name>
    <dbReference type="NCBI Taxonomy" id="10195"/>
    <lineage>
        <taxon>Eukaryota</taxon>
        <taxon>Metazoa</taxon>
        <taxon>Spiralia</taxon>
        <taxon>Gnathifera</taxon>
        <taxon>Rotifera</taxon>
        <taxon>Eurotatoria</taxon>
        <taxon>Monogononta</taxon>
        <taxon>Pseudotrocha</taxon>
        <taxon>Ploima</taxon>
        <taxon>Brachionidae</taxon>
        <taxon>Brachionus</taxon>
    </lineage>
</organism>
<reference evidence="2 3" key="1">
    <citation type="journal article" date="2018" name="Sci. Rep.">
        <title>Genomic signatures of local adaptation to the degree of environmental predictability in rotifers.</title>
        <authorList>
            <person name="Franch-Gras L."/>
            <person name="Hahn C."/>
            <person name="Garcia-Roger E.M."/>
            <person name="Carmona M.J."/>
            <person name="Serra M."/>
            <person name="Gomez A."/>
        </authorList>
    </citation>
    <scope>NUCLEOTIDE SEQUENCE [LARGE SCALE GENOMIC DNA]</scope>
    <source>
        <strain evidence="2">HYR1</strain>
    </source>
</reference>
<dbReference type="OrthoDB" id="10352580at2759"/>
<evidence type="ECO:0000313" key="3">
    <source>
        <dbReference type="Proteomes" id="UP000276133"/>
    </source>
</evidence>
<keyword evidence="3" id="KW-1185">Reference proteome</keyword>
<protein>
    <submittedName>
        <fullName evidence="2">Uncharacterized protein</fullName>
    </submittedName>
</protein>
<dbReference type="EMBL" id="REGN01014200">
    <property type="protein sequence ID" value="RMZ92927.1"/>
    <property type="molecule type" value="Genomic_DNA"/>
</dbReference>
<evidence type="ECO:0000313" key="2">
    <source>
        <dbReference type="EMBL" id="RMZ92927.1"/>
    </source>
</evidence>
<dbReference type="Proteomes" id="UP000276133">
    <property type="component" value="Unassembled WGS sequence"/>
</dbReference>
<feature type="compositionally biased region" description="Basic and acidic residues" evidence="1">
    <location>
        <begin position="36"/>
        <end position="73"/>
    </location>
</feature>
<sequence>MSKHNETRPMGTHGSGGPYSKHGVGDWAPAARHGQVKVDENLKKTPSDEKKYKDVPAAEVYHDVLSKKPEEHHKRIHLQKSSTGKPERQP</sequence>
<comment type="caution">
    <text evidence="2">The sequence shown here is derived from an EMBL/GenBank/DDBJ whole genome shotgun (WGS) entry which is preliminary data.</text>
</comment>
<accession>A0A3M7P2A0</accession>